<dbReference type="InterPro" id="IPR000045">
    <property type="entry name" value="Prepilin_IV_endopep_pep"/>
</dbReference>
<dbReference type="InterPro" id="IPR050882">
    <property type="entry name" value="Prepilin_peptidase/N-MTase"/>
</dbReference>
<keyword evidence="3" id="KW-0812">Transmembrane</keyword>
<comment type="caution">
    <text evidence="5">The sequence shown here is derived from an EMBL/GenBank/DDBJ whole genome shotgun (WGS) entry which is preliminary data.</text>
</comment>
<dbReference type="Proteomes" id="UP001501676">
    <property type="component" value="Unassembled WGS sequence"/>
</dbReference>
<proteinExistence type="inferred from homology"/>
<dbReference type="Gene3D" id="1.20.120.1220">
    <property type="match status" value="1"/>
</dbReference>
<feature type="region of interest" description="Disordered" evidence="2">
    <location>
        <begin position="52"/>
        <end position="266"/>
    </location>
</feature>
<evidence type="ECO:0000313" key="5">
    <source>
        <dbReference type="EMBL" id="GAA3382820.1"/>
    </source>
</evidence>
<keyword evidence="3" id="KW-0472">Membrane</keyword>
<accession>A0ABP6SR76</accession>
<evidence type="ECO:0000313" key="6">
    <source>
        <dbReference type="Proteomes" id="UP001501676"/>
    </source>
</evidence>
<gene>
    <name evidence="5" type="ORF">GCM10020369_06240</name>
</gene>
<organism evidence="5 6">
    <name type="scientific">Cryptosporangium minutisporangium</name>
    <dbReference type="NCBI Taxonomy" id="113569"/>
    <lineage>
        <taxon>Bacteria</taxon>
        <taxon>Bacillati</taxon>
        <taxon>Actinomycetota</taxon>
        <taxon>Actinomycetes</taxon>
        <taxon>Cryptosporangiales</taxon>
        <taxon>Cryptosporangiaceae</taxon>
        <taxon>Cryptosporangium</taxon>
    </lineage>
</organism>
<evidence type="ECO:0000259" key="4">
    <source>
        <dbReference type="Pfam" id="PF01478"/>
    </source>
</evidence>
<name>A0ABP6SR76_9ACTN</name>
<feature type="transmembrane region" description="Helical" evidence="3">
    <location>
        <begin position="395"/>
        <end position="416"/>
    </location>
</feature>
<keyword evidence="3" id="KW-1133">Transmembrane helix</keyword>
<sequence length="444" mass="44047">MTGADLATVLVVVVLAAVAGRWLAETVERVALVASGPVAGEPALARAAAAAVLPPSPSARPLSSRARPSSPRATPARRSFPGKPRVRPAPEPQPADRVRPGPGSQAADRVRPGPGSQAADRVRPGPGSQAADRVRPGPGSQAADRVRPGPGSQAADRVRPGPGSQAADRVRPGPGSQAADRVRPGPGSQAADRVRPGPGSQAADRVRPGPGSQAADRVRPGPGSQAADRVRPGPGSQAADRVRPGPGSQAADHARPPAAEPRAAGGWAAGPGRVGVAAAALGGVVAWAVGAAPELPGLLFVAGLGFVLAPVDVRTHRLPDALVLPAYPVLTVLLVAGALLGGVGVAPLARAAAGGLVAFGVLYVLAVAVPAGFGFGDVKLTGLLGAALGWYGWSAVFAALVYGFVYGGLCAAALLLTRRLSRADRLAFGPFLLAGALTVVCTAG</sequence>
<comment type="similarity">
    <text evidence="1">Belongs to the peptidase A24 family.</text>
</comment>
<reference evidence="6" key="1">
    <citation type="journal article" date="2019" name="Int. J. Syst. Evol. Microbiol.">
        <title>The Global Catalogue of Microorganisms (GCM) 10K type strain sequencing project: providing services to taxonomists for standard genome sequencing and annotation.</title>
        <authorList>
            <consortium name="The Broad Institute Genomics Platform"/>
            <consortium name="The Broad Institute Genome Sequencing Center for Infectious Disease"/>
            <person name="Wu L."/>
            <person name="Ma J."/>
        </authorList>
    </citation>
    <scope>NUCLEOTIDE SEQUENCE [LARGE SCALE GENOMIC DNA]</scope>
    <source>
        <strain evidence="6">JCM 9458</strain>
    </source>
</reference>
<feature type="domain" description="Prepilin type IV endopeptidase peptidase" evidence="4">
    <location>
        <begin position="300"/>
        <end position="408"/>
    </location>
</feature>
<feature type="compositionally biased region" description="Low complexity" evidence="2">
    <location>
        <begin position="52"/>
        <end position="79"/>
    </location>
</feature>
<dbReference type="EMBL" id="BAAAYN010000004">
    <property type="protein sequence ID" value="GAA3382820.1"/>
    <property type="molecule type" value="Genomic_DNA"/>
</dbReference>
<keyword evidence="6" id="KW-1185">Reference proteome</keyword>
<evidence type="ECO:0000256" key="1">
    <source>
        <dbReference type="ARBA" id="ARBA00005801"/>
    </source>
</evidence>
<feature type="transmembrane region" description="Helical" evidence="3">
    <location>
        <begin position="276"/>
        <end position="309"/>
    </location>
</feature>
<feature type="transmembrane region" description="Helical" evidence="3">
    <location>
        <begin position="6"/>
        <end position="24"/>
    </location>
</feature>
<evidence type="ECO:0000256" key="2">
    <source>
        <dbReference type="SAM" id="MobiDB-lite"/>
    </source>
</evidence>
<feature type="transmembrane region" description="Helical" evidence="3">
    <location>
        <begin position="329"/>
        <end position="349"/>
    </location>
</feature>
<feature type="transmembrane region" description="Helical" evidence="3">
    <location>
        <begin position="356"/>
        <end position="375"/>
    </location>
</feature>
<protein>
    <recommendedName>
        <fullName evidence="4">Prepilin type IV endopeptidase peptidase domain-containing protein</fullName>
    </recommendedName>
</protein>
<evidence type="ECO:0000256" key="3">
    <source>
        <dbReference type="SAM" id="Phobius"/>
    </source>
</evidence>
<dbReference type="PANTHER" id="PTHR30487:SF0">
    <property type="entry name" value="PREPILIN LEADER PEPTIDASE_N-METHYLTRANSFERASE-RELATED"/>
    <property type="match status" value="1"/>
</dbReference>
<feature type="compositionally biased region" description="Low complexity" evidence="2">
    <location>
        <begin position="256"/>
        <end position="266"/>
    </location>
</feature>
<dbReference type="Pfam" id="PF01478">
    <property type="entry name" value="Peptidase_A24"/>
    <property type="match status" value="1"/>
</dbReference>
<dbReference type="PANTHER" id="PTHR30487">
    <property type="entry name" value="TYPE 4 PREPILIN-LIKE PROTEINS LEADER PEPTIDE-PROCESSING ENZYME"/>
    <property type="match status" value="1"/>
</dbReference>